<dbReference type="GO" id="GO:0046872">
    <property type="term" value="F:metal ion binding"/>
    <property type="evidence" value="ECO:0007669"/>
    <property type="project" value="UniProtKB-KW"/>
</dbReference>
<evidence type="ECO:0000256" key="5">
    <source>
        <dbReference type="ARBA" id="ARBA00023235"/>
    </source>
</evidence>
<name>A0A5J4RV43_9ZZZZ</name>
<dbReference type="InterPro" id="IPR029065">
    <property type="entry name" value="Enolase_C-like"/>
</dbReference>
<comment type="similarity">
    <text evidence="2">Belongs to the mandelate racemase/muconate lactonizing enzyme family.</text>
</comment>
<keyword evidence="5 7" id="KW-0413">Isomerase</keyword>
<dbReference type="InterPro" id="IPR029017">
    <property type="entry name" value="Enolase-like_N"/>
</dbReference>
<dbReference type="CDD" id="cd03319">
    <property type="entry name" value="L-Ala-DL-Glu_epimerase"/>
    <property type="match status" value="1"/>
</dbReference>
<evidence type="ECO:0000256" key="3">
    <source>
        <dbReference type="ARBA" id="ARBA00022723"/>
    </source>
</evidence>
<dbReference type="PANTHER" id="PTHR48080:SF3">
    <property type="entry name" value="ENOLASE SUPERFAMILY MEMBER DDB_G0284701"/>
    <property type="match status" value="1"/>
</dbReference>
<reference evidence="7" key="1">
    <citation type="submission" date="2019-03" db="EMBL/GenBank/DDBJ databases">
        <title>Single cell metagenomics reveals metabolic interactions within the superorganism composed of flagellate Streblomastix strix and complex community of Bacteroidetes bacteria on its surface.</title>
        <authorList>
            <person name="Treitli S.C."/>
            <person name="Kolisko M."/>
            <person name="Husnik F."/>
            <person name="Keeling P."/>
            <person name="Hampl V."/>
        </authorList>
    </citation>
    <scope>NUCLEOTIDE SEQUENCE</scope>
    <source>
        <strain evidence="7">STM</strain>
    </source>
</reference>
<dbReference type="EC" id="5.1.1.20" evidence="7"/>
<dbReference type="SFLD" id="SFLDG00180">
    <property type="entry name" value="muconate_cycloisomerase"/>
    <property type="match status" value="1"/>
</dbReference>
<evidence type="ECO:0000259" key="6">
    <source>
        <dbReference type="SMART" id="SM00922"/>
    </source>
</evidence>
<dbReference type="InterPro" id="IPR034593">
    <property type="entry name" value="DgoD-like"/>
</dbReference>
<dbReference type="EMBL" id="SNRY01000664">
    <property type="protein sequence ID" value="KAA6337867.1"/>
    <property type="molecule type" value="Genomic_DNA"/>
</dbReference>
<evidence type="ECO:0000256" key="1">
    <source>
        <dbReference type="ARBA" id="ARBA00001946"/>
    </source>
</evidence>
<dbReference type="SFLD" id="SFLDS00001">
    <property type="entry name" value="Enolase"/>
    <property type="match status" value="1"/>
</dbReference>
<dbReference type="PANTHER" id="PTHR48080">
    <property type="entry name" value="D-GALACTONATE DEHYDRATASE-RELATED"/>
    <property type="match status" value="1"/>
</dbReference>
<dbReference type="InterPro" id="IPR034603">
    <property type="entry name" value="Dipeptide_epimerase"/>
</dbReference>
<dbReference type="AlphaFoldDB" id="A0A5J4RV43"/>
<sequence length="386" mass="42632">MVVISNRREFLKTAALTVLGSGITVNKAMGEEKSVFPFAINRQGSSTHMKLTFRPYELKLRHVFTVALNSRTTTPGVQVNITYDGVTGYGEASMPPYLGESTKSVLDFLQKVNLEQFNDPFQLEDILAYVDAIMPGNTAAKASIDIALHDLAGKLLGVPWYKVWGLDKEKAPSTTYTIGIDTAEVVREKTLEVATQFNILKVKLGRANDKEMIETIRSVSNLPIAVDANQGWTDRQYALDMILWLKEQGIVMVEQPMAKERVDDIAWITQHSPLPVFADESLQRLDDMMKLKDAFSGVNIKLMKCTGMREAWKMVTLARALKMKVMVGCMTETSCAVSAASQLSPATDFADLDGNLLISNDLFKGMEVVKGKITLNDLPGIGIAKL</sequence>
<evidence type="ECO:0000313" key="7">
    <source>
        <dbReference type="EMBL" id="KAA6337867.1"/>
    </source>
</evidence>
<gene>
    <name evidence="7" type="ORF">EZS27_014080</name>
</gene>
<protein>
    <submittedName>
        <fullName evidence="7">L-Ala-D/L-Glu epimerase</fullName>
        <ecNumber evidence="7">5.1.1.20</ecNumber>
    </submittedName>
</protein>
<dbReference type="SUPFAM" id="SSF51604">
    <property type="entry name" value="Enolase C-terminal domain-like"/>
    <property type="match status" value="1"/>
</dbReference>
<dbReference type="Gene3D" id="3.20.20.120">
    <property type="entry name" value="Enolase-like C-terminal domain"/>
    <property type="match status" value="1"/>
</dbReference>
<keyword evidence="3" id="KW-0479">Metal-binding</keyword>
<feature type="domain" description="Mandelate racemase/muconate lactonizing enzyme C-terminal" evidence="6">
    <location>
        <begin position="183"/>
        <end position="275"/>
    </location>
</feature>
<dbReference type="Pfam" id="PF13378">
    <property type="entry name" value="MR_MLE_C"/>
    <property type="match status" value="1"/>
</dbReference>
<dbReference type="InterPro" id="IPR013342">
    <property type="entry name" value="Mandelate_racemase_C"/>
</dbReference>
<dbReference type="Pfam" id="PF02746">
    <property type="entry name" value="MR_MLE_N"/>
    <property type="match status" value="1"/>
</dbReference>
<keyword evidence="4" id="KW-0460">Magnesium</keyword>
<comment type="cofactor">
    <cofactor evidence="1">
        <name>Mg(2+)</name>
        <dbReference type="ChEBI" id="CHEBI:18420"/>
    </cofactor>
</comment>
<dbReference type="InterPro" id="IPR013341">
    <property type="entry name" value="Mandelate_racemase_N_dom"/>
</dbReference>
<comment type="caution">
    <text evidence="7">The sequence shown here is derived from an EMBL/GenBank/DDBJ whole genome shotgun (WGS) entry which is preliminary data.</text>
</comment>
<dbReference type="GO" id="GO:0103031">
    <property type="term" value="F:L-Ala-D/L-Glu epimerase activity"/>
    <property type="evidence" value="ECO:0007669"/>
    <property type="project" value="UniProtKB-EC"/>
</dbReference>
<proteinExistence type="inferred from homology"/>
<dbReference type="SUPFAM" id="SSF54826">
    <property type="entry name" value="Enolase N-terminal domain-like"/>
    <property type="match status" value="1"/>
</dbReference>
<dbReference type="InterPro" id="IPR036849">
    <property type="entry name" value="Enolase-like_C_sf"/>
</dbReference>
<dbReference type="Gene3D" id="3.30.390.10">
    <property type="entry name" value="Enolase-like, N-terminal domain"/>
    <property type="match status" value="1"/>
</dbReference>
<organism evidence="7">
    <name type="scientific">termite gut metagenome</name>
    <dbReference type="NCBI Taxonomy" id="433724"/>
    <lineage>
        <taxon>unclassified sequences</taxon>
        <taxon>metagenomes</taxon>
        <taxon>organismal metagenomes</taxon>
    </lineage>
</organism>
<evidence type="ECO:0000256" key="2">
    <source>
        <dbReference type="ARBA" id="ARBA00008031"/>
    </source>
</evidence>
<accession>A0A5J4RV43</accession>
<evidence type="ECO:0000256" key="4">
    <source>
        <dbReference type="ARBA" id="ARBA00022842"/>
    </source>
</evidence>
<dbReference type="SMART" id="SM00922">
    <property type="entry name" value="MR_MLE"/>
    <property type="match status" value="1"/>
</dbReference>